<dbReference type="Pfam" id="PF05795">
    <property type="entry name" value="Plasmodium_Vir"/>
    <property type="match status" value="1"/>
</dbReference>
<sequence>MFEKSSSRPDAEYEKYCQQLDWKDSSSRTNFHNECKDSMKYLSYLEGTFRSSNEKVALGMVFLYCWLFDNVLSKFSYDGKKLDIYKNMLKQLLEIEYSNLEYIFQEYIQEDIIEVLQILYDLYDKFNKFKNNENCGSTNCYCAEYCVNLYRENIKDCTKKFNVGFCDELYNFRNHFNQYISSKVPCPGKDLYLPSNKSISKSVIILVPFVILLALFTLFFIMFKVKIIFFKKNNILRKF</sequence>
<keyword evidence="1" id="KW-0812">Transmembrane</keyword>
<dbReference type="AlphaFoldDB" id="A0A0J9TC92"/>
<accession>A0A0J9TC92</accession>
<keyword evidence="1" id="KW-1133">Transmembrane helix</keyword>
<dbReference type="EMBL" id="KQ235069">
    <property type="protein sequence ID" value="KMZ92292.1"/>
    <property type="molecule type" value="Genomic_DNA"/>
</dbReference>
<reference evidence="2 3" key="1">
    <citation type="submission" date="2011-08" db="EMBL/GenBank/DDBJ databases">
        <title>The Genome Sequence of Plasmodium vivax Mauritania I.</title>
        <authorList>
            <consortium name="The Broad Institute Genome Sequencing Platform"/>
            <consortium name="The Broad Institute Genome Sequencing Center for Infectious Disease"/>
            <person name="Neafsey D."/>
            <person name="Carlton J."/>
            <person name="Barnwell J."/>
            <person name="Collins W."/>
            <person name="Escalante A."/>
            <person name="Mullikin J."/>
            <person name="Saul A."/>
            <person name="Guigo R."/>
            <person name="Camara F."/>
            <person name="Young S.K."/>
            <person name="Zeng Q."/>
            <person name="Gargeya S."/>
            <person name="Fitzgerald M."/>
            <person name="Haas B."/>
            <person name="Abouelleil A."/>
            <person name="Alvarado L."/>
            <person name="Arachchi H.M."/>
            <person name="Berlin A."/>
            <person name="Brown A."/>
            <person name="Chapman S.B."/>
            <person name="Chen Z."/>
            <person name="Dunbar C."/>
            <person name="Freedman E."/>
            <person name="Gearin G."/>
            <person name="Gellesch M."/>
            <person name="Goldberg J."/>
            <person name="Griggs A."/>
            <person name="Gujja S."/>
            <person name="Heiman D."/>
            <person name="Howarth C."/>
            <person name="Larson L."/>
            <person name="Lui A."/>
            <person name="MacDonald P.J.P."/>
            <person name="Montmayeur A."/>
            <person name="Murphy C."/>
            <person name="Neiman D."/>
            <person name="Pearson M."/>
            <person name="Priest M."/>
            <person name="Roberts A."/>
            <person name="Saif S."/>
            <person name="Shea T."/>
            <person name="Shenoy N."/>
            <person name="Sisk P."/>
            <person name="Stolte C."/>
            <person name="Sykes S."/>
            <person name="Wortman J."/>
            <person name="Nusbaum C."/>
            <person name="Birren B."/>
        </authorList>
    </citation>
    <scope>NUCLEOTIDE SEQUENCE [LARGE SCALE GENOMIC DNA]</scope>
    <source>
        <strain evidence="2 3">Mauritania I</strain>
    </source>
</reference>
<dbReference type="Proteomes" id="UP000053776">
    <property type="component" value="Unassembled WGS sequence"/>
</dbReference>
<gene>
    <name evidence="2" type="ORF">PVMG_03647</name>
</gene>
<protein>
    <submittedName>
        <fullName evidence="2">Uncharacterized protein</fullName>
    </submittedName>
</protein>
<keyword evidence="1" id="KW-0472">Membrane</keyword>
<organism evidence="2 3">
    <name type="scientific">Plasmodium vivax Mauritania I</name>
    <dbReference type="NCBI Taxonomy" id="1035515"/>
    <lineage>
        <taxon>Eukaryota</taxon>
        <taxon>Sar</taxon>
        <taxon>Alveolata</taxon>
        <taxon>Apicomplexa</taxon>
        <taxon>Aconoidasida</taxon>
        <taxon>Haemosporida</taxon>
        <taxon>Plasmodiidae</taxon>
        <taxon>Plasmodium</taxon>
        <taxon>Plasmodium (Plasmodium)</taxon>
    </lineage>
</organism>
<feature type="transmembrane region" description="Helical" evidence="1">
    <location>
        <begin position="203"/>
        <end position="223"/>
    </location>
</feature>
<name>A0A0J9TC92_PLAVI</name>
<dbReference type="InterPro" id="IPR008780">
    <property type="entry name" value="Plasmodium_Vir"/>
</dbReference>
<evidence type="ECO:0000313" key="3">
    <source>
        <dbReference type="Proteomes" id="UP000053776"/>
    </source>
</evidence>
<evidence type="ECO:0000256" key="1">
    <source>
        <dbReference type="SAM" id="Phobius"/>
    </source>
</evidence>
<evidence type="ECO:0000313" key="2">
    <source>
        <dbReference type="EMBL" id="KMZ92292.1"/>
    </source>
</evidence>
<proteinExistence type="predicted"/>